<keyword evidence="4" id="KW-1185">Reference proteome</keyword>
<dbReference type="Pfam" id="PF01556">
    <property type="entry name" value="DnaJ_C"/>
    <property type="match status" value="1"/>
</dbReference>
<dbReference type="InterPro" id="IPR002939">
    <property type="entry name" value="DnaJ_C"/>
</dbReference>
<accession>A0A7M1B2U2</accession>
<evidence type="ECO:0000313" key="3">
    <source>
        <dbReference type="EMBL" id="QOP44079.1"/>
    </source>
</evidence>
<keyword evidence="1" id="KW-0143">Chaperone</keyword>
<dbReference type="SMART" id="SM00271">
    <property type="entry name" value="DnaJ"/>
    <property type="match status" value="1"/>
</dbReference>
<gene>
    <name evidence="3" type="ORF">FJR45_09045</name>
</gene>
<dbReference type="PRINTS" id="PR00625">
    <property type="entry name" value="JDOMAIN"/>
</dbReference>
<organism evidence="3 4">
    <name type="scientific">Sulfurimonas sediminis</name>
    <dbReference type="NCBI Taxonomy" id="2590020"/>
    <lineage>
        <taxon>Bacteria</taxon>
        <taxon>Pseudomonadati</taxon>
        <taxon>Campylobacterota</taxon>
        <taxon>Epsilonproteobacteria</taxon>
        <taxon>Campylobacterales</taxon>
        <taxon>Sulfurimonadaceae</taxon>
        <taxon>Sulfurimonas</taxon>
    </lineage>
</organism>
<dbReference type="KEGG" id="ssei:FJR45_09045"/>
<feature type="domain" description="J" evidence="2">
    <location>
        <begin position="4"/>
        <end position="68"/>
    </location>
</feature>
<dbReference type="CDD" id="cd10747">
    <property type="entry name" value="DnaJ_C"/>
    <property type="match status" value="1"/>
</dbReference>
<dbReference type="Pfam" id="PF00226">
    <property type="entry name" value="DnaJ"/>
    <property type="match status" value="1"/>
</dbReference>
<dbReference type="AlphaFoldDB" id="A0A7M1B2U2"/>
<dbReference type="CDD" id="cd06257">
    <property type="entry name" value="DnaJ"/>
    <property type="match status" value="1"/>
</dbReference>
<protein>
    <submittedName>
        <fullName evidence="3">J domain-containing protein</fullName>
    </submittedName>
</protein>
<sequence>MSKSLYDTLEVSPNASESEIKKAYRKLARKYHPDVNKDPSAEEKFKEINAAYEVLSDKEKKAQYDQYGDAMFGGQNFHDFSQSQGGNVDLDEILRQMFSGGGGFGGFGGAGGGASGFSSSGFGGGQRYQEPNLDIEANVTIPFAVAILGGSHSVSVNGERFDIKIPAGVKDGERMRVKGKGHAQNSRVGDLFLRIHVAPSPEYEREGDDLVKTIDVPLYAALFGDKISVQTLEKEIKLKIPQNTKNGQRFRVKGMGAMNRKTKQRGDLYLKANIVLPKVEDLDPELVEIMKEKLPKTV</sequence>
<dbReference type="InterPro" id="IPR036869">
    <property type="entry name" value="J_dom_sf"/>
</dbReference>
<dbReference type="PANTHER" id="PTHR43096:SF52">
    <property type="entry name" value="DNAJ HOMOLOG 1, MITOCHONDRIAL-RELATED"/>
    <property type="match status" value="1"/>
</dbReference>
<dbReference type="EMBL" id="CP041235">
    <property type="protein sequence ID" value="QOP44079.1"/>
    <property type="molecule type" value="Genomic_DNA"/>
</dbReference>
<dbReference type="PROSITE" id="PS50076">
    <property type="entry name" value="DNAJ_2"/>
    <property type="match status" value="1"/>
</dbReference>
<proteinExistence type="predicted"/>
<dbReference type="SUPFAM" id="SSF46565">
    <property type="entry name" value="Chaperone J-domain"/>
    <property type="match status" value="1"/>
</dbReference>
<dbReference type="SUPFAM" id="SSF49493">
    <property type="entry name" value="HSP40/DnaJ peptide-binding domain"/>
    <property type="match status" value="2"/>
</dbReference>
<evidence type="ECO:0000313" key="4">
    <source>
        <dbReference type="Proteomes" id="UP000593719"/>
    </source>
</evidence>
<evidence type="ECO:0000256" key="1">
    <source>
        <dbReference type="ARBA" id="ARBA00023186"/>
    </source>
</evidence>
<dbReference type="Proteomes" id="UP000593719">
    <property type="component" value="Chromosome"/>
</dbReference>
<dbReference type="GO" id="GO:0005737">
    <property type="term" value="C:cytoplasm"/>
    <property type="evidence" value="ECO:0007669"/>
    <property type="project" value="TreeGrafter"/>
</dbReference>
<evidence type="ECO:0000259" key="2">
    <source>
        <dbReference type="PROSITE" id="PS50076"/>
    </source>
</evidence>
<reference evidence="3 4" key="1">
    <citation type="submission" date="2019-06" db="EMBL/GenBank/DDBJ databases">
        <title>Sulfurimonas gotlandica sp. nov., a chemoautotrophic and psychrotolerant epsilonproteobacterium isolated from a pelagic redoxcline, and an emended description of the genus Sulfurimonas.</title>
        <authorList>
            <person name="Wang S."/>
            <person name="Jiang L."/>
            <person name="Shao Z."/>
        </authorList>
    </citation>
    <scope>NUCLEOTIDE SEQUENCE [LARGE SCALE GENOMIC DNA]</scope>
    <source>
        <strain evidence="3 4">S2-6</strain>
    </source>
</reference>
<dbReference type="PROSITE" id="PS00636">
    <property type="entry name" value="DNAJ_1"/>
    <property type="match status" value="1"/>
</dbReference>
<dbReference type="InterPro" id="IPR001623">
    <property type="entry name" value="DnaJ_domain"/>
</dbReference>
<name>A0A7M1B2U2_9BACT</name>
<dbReference type="GO" id="GO:0051082">
    <property type="term" value="F:unfolded protein binding"/>
    <property type="evidence" value="ECO:0007669"/>
    <property type="project" value="InterPro"/>
</dbReference>
<dbReference type="RefSeq" id="WP_193150250.1">
    <property type="nucleotide sequence ID" value="NZ_CP041235.1"/>
</dbReference>
<dbReference type="PANTHER" id="PTHR43096">
    <property type="entry name" value="DNAJ HOMOLOG 1, MITOCHONDRIAL-RELATED"/>
    <property type="match status" value="1"/>
</dbReference>
<dbReference type="Gene3D" id="1.10.287.110">
    <property type="entry name" value="DnaJ domain"/>
    <property type="match status" value="1"/>
</dbReference>
<dbReference type="InterPro" id="IPR008971">
    <property type="entry name" value="HSP40/DnaJ_pept-bd"/>
</dbReference>
<dbReference type="InterPro" id="IPR018253">
    <property type="entry name" value="DnaJ_domain_CS"/>
</dbReference>
<dbReference type="FunFam" id="2.60.260.20:FF:000013">
    <property type="entry name" value="DnaJ subfamily B member 11"/>
    <property type="match status" value="1"/>
</dbReference>
<dbReference type="Gene3D" id="2.60.260.20">
    <property type="entry name" value="Urease metallochaperone UreE, N-terminal domain"/>
    <property type="match status" value="2"/>
</dbReference>
<dbReference type="GO" id="GO:0042026">
    <property type="term" value="P:protein refolding"/>
    <property type="evidence" value="ECO:0007669"/>
    <property type="project" value="TreeGrafter"/>
</dbReference>